<feature type="compositionally biased region" description="Polar residues" evidence="1">
    <location>
        <begin position="532"/>
        <end position="555"/>
    </location>
</feature>
<dbReference type="PANTHER" id="PTHR34461:SF2">
    <property type="entry name" value="EXPRESSED PROTEIN"/>
    <property type="match status" value="1"/>
</dbReference>
<dbReference type="EMBL" id="CAJGYO010000002">
    <property type="protein sequence ID" value="CAD6211676.1"/>
    <property type="molecule type" value="Genomic_DNA"/>
</dbReference>
<reference evidence="2" key="1">
    <citation type="submission" date="2020-10" db="EMBL/GenBank/DDBJ databases">
        <authorList>
            <person name="Han B."/>
            <person name="Lu T."/>
            <person name="Zhao Q."/>
            <person name="Huang X."/>
            <person name="Zhao Y."/>
        </authorList>
    </citation>
    <scope>NUCLEOTIDE SEQUENCE</scope>
</reference>
<name>A0A811MWD5_9POAL</name>
<dbReference type="AlphaFoldDB" id="A0A811MWD5"/>
<protein>
    <submittedName>
        <fullName evidence="2">Uncharacterized protein</fullName>
    </submittedName>
</protein>
<organism evidence="2 3">
    <name type="scientific">Miscanthus lutarioriparius</name>
    <dbReference type="NCBI Taxonomy" id="422564"/>
    <lineage>
        <taxon>Eukaryota</taxon>
        <taxon>Viridiplantae</taxon>
        <taxon>Streptophyta</taxon>
        <taxon>Embryophyta</taxon>
        <taxon>Tracheophyta</taxon>
        <taxon>Spermatophyta</taxon>
        <taxon>Magnoliopsida</taxon>
        <taxon>Liliopsida</taxon>
        <taxon>Poales</taxon>
        <taxon>Poaceae</taxon>
        <taxon>PACMAD clade</taxon>
        <taxon>Panicoideae</taxon>
        <taxon>Andropogonodae</taxon>
        <taxon>Andropogoneae</taxon>
        <taxon>Saccharinae</taxon>
        <taxon>Miscanthus</taxon>
    </lineage>
</organism>
<evidence type="ECO:0000313" key="2">
    <source>
        <dbReference type="EMBL" id="CAD6211676.1"/>
    </source>
</evidence>
<keyword evidence="3" id="KW-1185">Reference proteome</keyword>
<dbReference type="PANTHER" id="PTHR34461">
    <property type="entry name" value="EXPRESSED PROTEIN"/>
    <property type="match status" value="1"/>
</dbReference>
<gene>
    <name evidence="2" type="ORF">NCGR_LOCUS7632</name>
</gene>
<dbReference type="OrthoDB" id="775914at2759"/>
<evidence type="ECO:0000256" key="1">
    <source>
        <dbReference type="SAM" id="MobiDB-lite"/>
    </source>
</evidence>
<accession>A0A811MWD5</accession>
<feature type="region of interest" description="Disordered" evidence="1">
    <location>
        <begin position="528"/>
        <end position="555"/>
    </location>
</feature>
<comment type="caution">
    <text evidence="2">The sequence shown here is derived from an EMBL/GenBank/DDBJ whole genome shotgun (WGS) entry which is preliminary data.</text>
</comment>
<evidence type="ECO:0000313" key="3">
    <source>
        <dbReference type="Proteomes" id="UP000604825"/>
    </source>
</evidence>
<sequence length="756" mass="83906">MPASALTNLNFGCPRRSTRFKNIHTIYDEDYDRDPSTFKRIKTEVIDSELSVGSVNDKDSEQDCHDVSLKDLRTQCKAKNRKTSKITLEGCGIKNQAKTEDDIDLDKPLIVLKQKRPKASPAKANIKMDALRSPFAAKEEDTTSQRDEILSSAQSSLLKATMQDPVLEKLGRRVAELEQSKVVIDCTEEIVGEQMCCAEVNNTAGALASCAKPDVLCEIKTEDTNYSEFGTSICSIKNPEHSSFELQQKLMEAEGQLDSIVCCGVRPKHMLLDMEIGDTATGTFTFDKSIDLAHPANFVAQDGRLESIVYDVLNNNAQRTASKNKSSAGLPDTAVIQSSLIDFTDNCPEDKKASDDKISPPNNVDWPYKLNSTIDYDICRSINNDEGSEEELVPQHQLYQSCSDKFNLSSVMPEISNAEESKQLLSAGDQNSSATSLETDGRIQKPEIFVDEESIEEHAPRVLLSKRKIMSPTSQEKLCSALTGIDLCDGVQRSKSKIIIEDRGKSTISLPQPAHMQDRSMFRTDRRLKGRTSVSPTSKGVLKSTGSPPHQQTTCSCMRSSPVVLDTEKAVEFSQRQMHDIENIAAKLIRSLKHMKSIVDESLSTEAYSLLPNFNIAGVRHEMEYALLILNSSKIRAASEDALEVERTTKKWLSIMNKDCSRFCKILSLAKKSAVSHPEAPRKQRKIMFADEAGGMLCHVKVLSLYVEIKSPSKAANFTMFAEATSDLTPELASVIKFLVSCCSKVLYSRELFKLE</sequence>
<proteinExistence type="predicted"/>
<dbReference type="Proteomes" id="UP000604825">
    <property type="component" value="Unassembled WGS sequence"/>
</dbReference>